<dbReference type="NCBIfam" id="TIGR01378">
    <property type="entry name" value="thi_PPkinase"/>
    <property type="match status" value="1"/>
</dbReference>
<dbReference type="OrthoDB" id="7057856at2"/>
<dbReference type="GO" id="GO:0016301">
    <property type="term" value="F:kinase activity"/>
    <property type="evidence" value="ECO:0007669"/>
    <property type="project" value="UniProtKB-KW"/>
</dbReference>
<dbReference type="InterPro" id="IPR007373">
    <property type="entry name" value="Thiamin_PyroPKinase_B1-bd"/>
</dbReference>
<accession>A0A238LIH1</accession>
<protein>
    <recommendedName>
        <fullName evidence="5">Thiamine diphosphokinase</fullName>
        <ecNumber evidence="5">2.7.6.2</ecNumber>
    </recommendedName>
</protein>
<evidence type="ECO:0000259" key="7">
    <source>
        <dbReference type="Pfam" id="PF04265"/>
    </source>
</evidence>
<dbReference type="PANTHER" id="PTHR41299:SF1">
    <property type="entry name" value="THIAMINE PYROPHOSPHOKINASE"/>
    <property type="match status" value="1"/>
</dbReference>
<keyword evidence="9" id="KW-1185">Reference proteome</keyword>
<dbReference type="SUPFAM" id="SSF63999">
    <property type="entry name" value="Thiamin pyrophosphokinase, catalytic domain"/>
    <property type="match status" value="1"/>
</dbReference>
<dbReference type="InterPro" id="IPR036759">
    <property type="entry name" value="TPK_catalytic_sf"/>
</dbReference>
<dbReference type="GO" id="GO:0030975">
    <property type="term" value="F:thiamine binding"/>
    <property type="evidence" value="ECO:0007669"/>
    <property type="project" value="InterPro"/>
</dbReference>
<reference evidence="8 9" key="1">
    <citation type="submission" date="2017-05" db="EMBL/GenBank/DDBJ databases">
        <authorList>
            <person name="Song R."/>
            <person name="Chenine A.L."/>
            <person name="Ruprecht R.M."/>
        </authorList>
    </citation>
    <scope>NUCLEOTIDE SEQUENCE [LARGE SCALE GENOMIC DNA]</scope>
    <source>
        <strain evidence="8 9">CECT 8899</strain>
    </source>
</reference>
<dbReference type="Proteomes" id="UP000201613">
    <property type="component" value="Unassembled WGS sequence"/>
</dbReference>
<dbReference type="GO" id="GO:0004788">
    <property type="term" value="F:thiamine diphosphokinase activity"/>
    <property type="evidence" value="ECO:0007669"/>
    <property type="project" value="UniProtKB-UniRule"/>
</dbReference>
<keyword evidence="4" id="KW-0067">ATP-binding</keyword>
<dbReference type="Pfam" id="PF04265">
    <property type="entry name" value="TPK_B1_binding"/>
    <property type="match status" value="1"/>
</dbReference>
<feature type="domain" description="Thiamin pyrophosphokinase thiamin-binding" evidence="7">
    <location>
        <begin position="145"/>
        <end position="186"/>
    </location>
</feature>
<gene>
    <name evidence="8" type="ORF">LOM8899_03684</name>
</gene>
<evidence type="ECO:0000313" key="9">
    <source>
        <dbReference type="Proteomes" id="UP000201613"/>
    </source>
</evidence>
<evidence type="ECO:0000256" key="3">
    <source>
        <dbReference type="ARBA" id="ARBA00022777"/>
    </source>
</evidence>
<dbReference type="AlphaFoldDB" id="A0A238LIH1"/>
<evidence type="ECO:0000256" key="2">
    <source>
        <dbReference type="ARBA" id="ARBA00022741"/>
    </source>
</evidence>
<dbReference type="PANTHER" id="PTHR41299">
    <property type="entry name" value="THIAMINE PYROPHOSPHOKINASE"/>
    <property type="match status" value="1"/>
</dbReference>
<dbReference type="Gene3D" id="3.40.50.10240">
    <property type="entry name" value="Thiamin pyrophosphokinase, catalytic domain"/>
    <property type="match status" value="1"/>
</dbReference>
<evidence type="ECO:0000313" key="8">
    <source>
        <dbReference type="EMBL" id="SMY09517.1"/>
    </source>
</evidence>
<dbReference type="EC" id="2.7.6.2" evidence="5"/>
<dbReference type="SUPFAM" id="SSF63862">
    <property type="entry name" value="Thiamin pyrophosphokinase, substrate-binding domain"/>
    <property type="match status" value="1"/>
</dbReference>
<feature type="domain" description="Thiamin pyrophosphokinase catalytic" evidence="6">
    <location>
        <begin position="29"/>
        <end position="116"/>
    </location>
</feature>
<keyword evidence="1" id="KW-0808">Transferase</keyword>
<dbReference type="RefSeq" id="WP_093993703.1">
    <property type="nucleotide sequence ID" value="NZ_FXZK01000010.1"/>
</dbReference>
<dbReference type="InterPro" id="IPR007371">
    <property type="entry name" value="TPK_catalytic"/>
</dbReference>
<keyword evidence="3 8" id="KW-0418">Kinase</keyword>
<dbReference type="GO" id="GO:0006772">
    <property type="term" value="P:thiamine metabolic process"/>
    <property type="evidence" value="ECO:0007669"/>
    <property type="project" value="UniProtKB-UniRule"/>
</dbReference>
<dbReference type="EMBL" id="FXZK01000010">
    <property type="protein sequence ID" value="SMY09517.1"/>
    <property type="molecule type" value="Genomic_DNA"/>
</dbReference>
<evidence type="ECO:0000256" key="1">
    <source>
        <dbReference type="ARBA" id="ARBA00022679"/>
    </source>
</evidence>
<dbReference type="InterPro" id="IPR036371">
    <property type="entry name" value="TPK_B1-bd_sf"/>
</dbReference>
<dbReference type="InterPro" id="IPR053149">
    <property type="entry name" value="TPK"/>
</dbReference>
<dbReference type="Pfam" id="PF04263">
    <property type="entry name" value="TPK_catalytic"/>
    <property type="match status" value="1"/>
</dbReference>
<name>A0A238LIH1_9RHOB</name>
<dbReference type="GO" id="GO:0009229">
    <property type="term" value="P:thiamine diphosphate biosynthetic process"/>
    <property type="evidence" value="ECO:0007669"/>
    <property type="project" value="InterPro"/>
</dbReference>
<keyword evidence="2" id="KW-0547">Nucleotide-binding</keyword>
<dbReference type="InterPro" id="IPR006282">
    <property type="entry name" value="Thi_PPkinase"/>
</dbReference>
<dbReference type="GO" id="GO:0005524">
    <property type="term" value="F:ATP binding"/>
    <property type="evidence" value="ECO:0007669"/>
    <property type="project" value="UniProtKB-KW"/>
</dbReference>
<evidence type="ECO:0000256" key="4">
    <source>
        <dbReference type="ARBA" id="ARBA00022840"/>
    </source>
</evidence>
<proteinExistence type="predicted"/>
<sequence length="228" mass="23670">MTIVSRNTPVTLVGGSQLSDNDLTIALSLAPTLVAADGGAQTVLAAGLRPVAVIGDMDSISDAAREAFADLLHPVPEQETTDFDKALRHIAAPLVIALGVMGGRLDHELAMLNGLVCRPGQRCVALGAGNVVFLCPPTVHLDLAAGTPVSLFPMGPVQMRSEGLEWPTDGLHFAPSGRIGTSNAARGAVRLRPDGPGMLVILPREELAEVVRALQAPEACETWPARGG</sequence>
<evidence type="ECO:0000256" key="5">
    <source>
        <dbReference type="NCBIfam" id="TIGR01378"/>
    </source>
</evidence>
<evidence type="ECO:0000259" key="6">
    <source>
        <dbReference type="Pfam" id="PF04263"/>
    </source>
</evidence>
<dbReference type="CDD" id="cd07995">
    <property type="entry name" value="TPK"/>
    <property type="match status" value="1"/>
</dbReference>
<organism evidence="8 9">
    <name type="scientific">Flavimaricola marinus</name>
    <dbReference type="NCBI Taxonomy" id="1819565"/>
    <lineage>
        <taxon>Bacteria</taxon>
        <taxon>Pseudomonadati</taxon>
        <taxon>Pseudomonadota</taxon>
        <taxon>Alphaproteobacteria</taxon>
        <taxon>Rhodobacterales</taxon>
        <taxon>Paracoccaceae</taxon>
        <taxon>Flavimaricola</taxon>
    </lineage>
</organism>